<evidence type="ECO:0000313" key="2">
    <source>
        <dbReference type="Proteomes" id="UP001652623"/>
    </source>
</evidence>
<feature type="region of interest" description="Disordered" evidence="1">
    <location>
        <begin position="237"/>
        <end position="265"/>
    </location>
</feature>
<keyword evidence="2" id="KW-1185">Reference proteome</keyword>
<dbReference type="PANTHER" id="PTHR33915">
    <property type="entry name" value="OSJNBA0033G05.11 PROTEIN"/>
    <property type="match status" value="1"/>
</dbReference>
<sequence>MKHNQSSSSMDWFSWLSKTTLDTSHIYEYGLVFARNELQFDDITYFNHEFLQSMGISVAKHRLEILKLARKENGGTTKSLSRLIWAISKTRKSLVKYFSKLAFHDQEMSLKDFPDSAQSREYWKGVLLRRQRSEELKEDRPVLKTRSMALSGPIDGRVHERLMAPNNTRNLKLSGPLDGRMHDRLLYTNRSPRFTRTLDGRAIVPERLMIPIPNNWSPKLSGPLDYRADDRALSINRNPKLSGPLDGRAMSPKFCTPYEKDKGDDDFDDHSLWSALFQDMKPT</sequence>
<gene>
    <name evidence="3" type="primary">LOC107415710</name>
</gene>
<dbReference type="CDD" id="cd09487">
    <property type="entry name" value="SAM_superfamily"/>
    <property type="match status" value="1"/>
</dbReference>
<reference evidence="2" key="1">
    <citation type="submission" date="2025-05" db="UniProtKB">
        <authorList>
            <consortium name="RefSeq"/>
        </authorList>
    </citation>
    <scope>NUCLEOTIDE SEQUENCE [LARGE SCALE GENOMIC DNA]</scope>
</reference>
<dbReference type="RefSeq" id="XP_015879581.2">
    <property type="nucleotide sequence ID" value="XM_016024095.4"/>
</dbReference>
<evidence type="ECO:0000313" key="3">
    <source>
        <dbReference type="RefSeq" id="XP_015879581.2"/>
    </source>
</evidence>
<dbReference type="KEGG" id="zju:107415710"/>
<name>A0A6P3ZLK6_ZIZJJ</name>
<accession>A0A6P3ZLK6</accession>
<dbReference type="GeneID" id="107415710"/>
<dbReference type="InParanoid" id="A0A6P3ZLK6"/>
<dbReference type="Gene3D" id="1.10.150.50">
    <property type="entry name" value="Transcription Factor, Ets-1"/>
    <property type="match status" value="1"/>
</dbReference>
<proteinExistence type="predicted"/>
<reference evidence="3" key="2">
    <citation type="submission" date="2025-08" db="UniProtKB">
        <authorList>
            <consortium name="RefSeq"/>
        </authorList>
    </citation>
    <scope>IDENTIFICATION</scope>
    <source>
        <tissue evidence="3">Seedling</tissue>
    </source>
</reference>
<organism evidence="2 3">
    <name type="scientific">Ziziphus jujuba</name>
    <name type="common">Chinese jujube</name>
    <name type="synonym">Ziziphus sativa</name>
    <dbReference type="NCBI Taxonomy" id="326968"/>
    <lineage>
        <taxon>Eukaryota</taxon>
        <taxon>Viridiplantae</taxon>
        <taxon>Streptophyta</taxon>
        <taxon>Embryophyta</taxon>
        <taxon>Tracheophyta</taxon>
        <taxon>Spermatophyta</taxon>
        <taxon>Magnoliopsida</taxon>
        <taxon>eudicotyledons</taxon>
        <taxon>Gunneridae</taxon>
        <taxon>Pentapetalae</taxon>
        <taxon>rosids</taxon>
        <taxon>fabids</taxon>
        <taxon>Rosales</taxon>
        <taxon>Rhamnaceae</taxon>
        <taxon>Paliureae</taxon>
        <taxon>Ziziphus</taxon>
    </lineage>
</organism>
<dbReference type="PANTHER" id="PTHR33915:SF3">
    <property type="entry name" value="STERILE ALPHA MOTIF (SAM) DOMAIN PROTEIN"/>
    <property type="match status" value="1"/>
</dbReference>
<dbReference type="SUPFAM" id="SSF47769">
    <property type="entry name" value="SAM/Pointed domain"/>
    <property type="match status" value="1"/>
</dbReference>
<dbReference type="Proteomes" id="UP001652623">
    <property type="component" value="Chromosome 1"/>
</dbReference>
<dbReference type="InterPro" id="IPR013761">
    <property type="entry name" value="SAM/pointed_sf"/>
</dbReference>
<protein>
    <submittedName>
        <fullName evidence="3">Uncharacterized protein LOC107415710</fullName>
    </submittedName>
</protein>
<dbReference type="AlphaFoldDB" id="A0A6P3ZLK6"/>
<evidence type="ECO:0000256" key="1">
    <source>
        <dbReference type="SAM" id="MobiDB-lite"/>
    </source>
</evidence>